<evidence type="ECO:0000313" key="1">
    <source>
        <dbReference type="EMBL" id="KIJ26640.1"/>
    </source>
</evidence>
<keyword evidence="2" id="KW-1185">Reference proteome</keyword>
<protein>
    <submittedName>
        <fullName evidence="1">Uncharacterized protein</fullName>
    </submittedName>
</protein>
<accession>A0A0C9UMW7</accession>
<gene>
    <name evidence="1" type="ORF">M422DRAFT_55430</name>
</gene>
<dbReference type="AlphaFoldDB" id="A0A0C9UMW7"/>
<proteinExistence type="predicted"/>
<dbReference type="HOGENOM" id="CLU_1143153_0_0_1"/>
<dbReference type="Proteomes" id="UP000054279">
    <property type="component" value="Unassembled WGS sequence"/>
</dbReference>
<name>A0A0C9UMW7_SPHS4</name>
<reference evidence="1 2" key="1">
    <citation type="submission" date="2014-06" db="EMBL/GenBank/DDBJ databases">
        <title>Evolutionary Origins and Diversification of the Mycorrhizal Mutualists.</title>
        <authorList>
            <consortium name="DOE Joint Genome Institute"/>
            <consortium name="Mycorrhizal Genomics Consortium"/>
            <person name="Kohler A."/>
            <person name="Kuo A."/>
            <person name="Nagy L.G."/>
            <person name="Floudas D."/>
            <person name="Copeland A."/>
            <person name="Barry K.W."/>
            <person name="Cichocki N."/>
            <person name="Veneault-Fourrey C."/>
            <person name="LaButti K."/>
            <person name="Lindquist E.A."/>
            <person name="Lipzen A."/>
            <person name="Lundell T."/>
            <person name="Morin E."/>
            <person name="Murat C."/>
            <person name="Riley R."/>
            <person name="Ohm R."/>
            <person name="Sun H."/>
            <person name="Tunlid A."/>
            <person name="Henrissat B."/>
            <person name="Grigoriev I.V."/>
            <person name="Hibbett D.S."/>
            <person name="Martin F."/>
        </authorList>
    </citation>
    <scope>NUCLEOTIDE SEQUENCE [LARGE SCALE GENOMIC DNA]</scope>
    <source>
        <strain evidence="1 2">SS14</strain>
    </source>
</reference>
<evidence type="ECO:0000313" key="2">
    <source>
        <dbReference type="Proteomes" id="UP000054279"/>
    </source>
</evidence>
<sequence length="243" mass="27220">MTSQVPAESKEFISDKLPRGLIDCAVGTTHHPVISSIILLNKNTSIQELFLLIIAMPQTVNVENWGNYERILVTITKTNVYQVTALQNMLLSMAHIGDMQMLMCLGLYLEANVGSINSIASSHEITGNTILFRSNQGSLINQYMYSESTDHSNQLSLNILEPAYNIGNHEYYSVDAYTKDQNKVIIPPTSGTEDKTKRKDYTLSYTAIKSAFPREVNLIGQCMVKKQRISFCTTQLPIRSKCT</sequence>
<organism evidence="1 2">
    <name type="scientific">Sphaerobolus stellatus (strain SS14)</name>
    <dbReference type="NCBI Taxonomy" id="990650"/>
    <lineage>
        <taxon>Eukaryota</taxon>
        <taxon>Fungi</taxon>
        <taxon>Dikarya</taxon>
        <taxon>Basidiomycota</taxon>
        <taxon>Agaricomycotina</taxon>
        <taxon>Agaricomycetes</taxon>
        <taxon>Phallomycetidae</taxon>
        <taxon>Geastrales</taxon>
        <taxon>Sphaerobolaceae</taxon>
        <taxon>Sphaerobolus</taxon>
    </lineage>
</organism>
<dbReference type="EMBL" id="KN837362">
    <property type="protein sequence ID" value="KIJ26640.1"/>
    <property type="molecule type" value="Genomic_DNA"/>
</dbReference>